<evidence type="ECO:0000313" key="2">
    <source>
        <dbReference type="EMBL" id="MBM7471885.1"/>
    </source>
</evidence>
<keyword evidence="1" id="KW-0812">Transmembrane</keyword>
<protein>
    <submittedName>
        <fullName evidence="2">Uncharacterized protein</fullName>
    </submittedName>
</protein>
<accession>A0ABS2L460</accession>
<organism evidence="2 3">
    <name type="scientific">Subtercola frigoramans</name>
    <dbReference type="NCBI Taxonomy" id="120298"/>
    <lineage>
        <taxon>Bacteria</taxon>
        <taxon>Bacillati</taxon>
        <taxon>Actinomycetota</taxon>
        <taxon>Actinomycetes</taxon>
        <taxon>Micrococcales</taxon>
        <taxon>Microbacteriaceae</taxon>
        <taxon>Subtercola</taxon>
    </lineage>
</organism>
<feature type="transmembrane region" description="Helical" evidence="1">
    <location>
        <begin position="6"/>
        <end position="23"/>
    </location>
</feature>
<reference evidence="2 3" key="1">
    <citation type="submission" date="2021-01" db="EMBL/GenBank/DDBJ databases">
        <title>Sequencing the genomes of 1000 actinobacteria strains.</title>
        <authorList>
            <person name="Klenk H.-P."/>
        </authorList>
    </citation>
    <scope>NUCLEOTIDE SEQUENCE [LARGE SCALE GENOMIC DNA]</scope>
    <source>
        <strain evidence="2 3">DSM 13057</strain>
    </source>
</reference>
<comment type="caution">
    <text evidence="2">The sequence shown here is derived from an EMBL/GenBank/DDBJ whole genome shotgun (WGS) entry which is preliminary data.</text>
</comment>
<gene>
    <name evidence="2" type="ORF">JOE66_001519</name>
</gene>
<evidence type="ECO:0000256" key="1">
    <source>
        <dbReference type="SAM" id="Phobius"/>
    </source>
</evidence>
<evidence type="ECO:0000313" key="3">
    <source>
        <dbReference type="Proteomes" id="UP000776164"/>
    </source>
</evidence>
<dbReference type="Proteomes" id="UP000776164">
    <property type="component" value="Unassembled WGS sequence"/>
</dbReference>
<keyword evidence="3" id="KW-1185">Reference proteome</keyword>
<dbReference type="EMBL" id="JAFBBU010000001">
    <property type="protein sequence ID" value="MBM7471885.1"/>
    <property type="molecule type" value="Genomic_DNA"/>
</dbReference>
<keyword evidence="1" id="KW-0472">Membrane</keyword>
<keyword evidence="1" id="KW-1133">Transmembrane helix</keyword>
<proteinExistence type="predicted"/>
<sequence length="32" mass="3495">MLEIIGTVAGFVLLLVCIVMWSSERSRSQAKG</sequence>
<name>A0ABS2L460_9MICO</name>